<feature type="region of interest" description="Disordered" evidence="1">
    <location>
        <begin position="709"/>
        <end position="743"/>
    </location>
</feature>
<feature type="region of interest" description="Disordered" evidence="1">
    <location>
        <begin position="142"/>
        <end position="161"/>
    </location>
</feature>
<dbReference type="SUPFAM" id="SSF47576">
    <property type="entry name" value="Calponin-homology domain, CH-domain"/>
    <property type="match status" value="3"/>
</dbReference>
<feature type="domain" description="Calponin-homology (CH)" evidence="2">
    <location>
        <begin position="814"/>
        <end position="925"/>
    </location>
</feature>
<dbReference type="RefSeq" id="XP_009835424.1">
    <property type="nucleotide sequence ID" value="XM_009837122.1"/>
</dbReference>
<feature type="region of interest" description="Disordered" evidence="1">
    <location>
        <begin position="200"/>
        <end position="219"/>
    </location>
</feature>
<feature type="compositionally biased region" description="Polar residues" evidence="1">
    <location>
        <begin position="200"/>
        <end position="212"/>
    </location>
</feature>
<dbReference type="Gene3D" id="1.10.418.10">
    <property type="entry name" value="Calponin-like domain"/>
    <property type="match status" value="3"/>
</dbReference>
<organism evidence="3">
    <name type="scientific">Aphanomyces astaci</name>
    <name type="common">Crayfish plague agent</name>
    <dbReference type="NCBI Taxonomy" id="112090"/>
    <lineage>
        <taxon>Eukaryota</taxon>
        <taxon>Sar</taxon>
        <taxon>Stramenopiles</taxon>
        <taxon>Oomycota</taxon>
        <taxon>Saprolegniomycetes</taxon>
        <taxon>Saprolegniales</taxon>
        <taxon>Verrucalvaceae</taxon>
        <taxon>Aphanomyces</taxon>
    </lineage>
</organism>
<reference evidence="3" key="1">
    <citation type="submission" date="2013-12" db="EMBL/GenBank/DDBJ databases">
        <title>The Genome Sequence of Aphanomyces astaci APO3.</title>
        <authorList>
            <consortium name="The Broad Institute Genomics Platform"/>
            <person name="Russ C."/>
            <person name="Tyler B."/>
            <person name="van West P."/>
            <person name="Dieguez-Uribeondo J."/>
            <person name="Young S.K."/>
            <person name="Zeng Q."/>
            <person name="Gargeya S."/>
            <person name="Fitzgerald M."/>
            <person name="Abouelleil A."/>
            <person name="Alvarado L."/>
            <person name="Chapman S.B."/>
            <person name="Gainer-Dewar J."/>
            <person name="Goldberg J."/>
            <person name="Griggs A."/>
            <person name="Gujja S."/>
            <person name="Hansen M."/>
            <person name="Howarth C."/>
            <person name="Imamovic A."/>
            <person name="Ireland A."/>
            <person name="Larimer J."/>
            <person name="McCowan C."/>
            <person name="Murphy C."/>
            <person name="Pearson M."/>
            <person name="Poon T.W."/>
            <person name="Priest M."/>
            <person name="Roberts A."/>
            <person name="Saif S."/>
            <person name="Shea T."/>
            <person name="Sykes S."/>
            <person name="Wortman J."/>
            <person name="Nusbaum C."/>
            <person name="Birren B."/>
        </authorList>
    </citation>
    <scope>NUCLEOTIDE SEQUENCE [LARGE SCALE GENOMIC DNA]</scope>
    <source>
        <strain evidence="3">APO3</strain>
    </source>
</reference>
<dbReference type="EMBL" id="KI913142">
    <property type="protein sequence ID" value="ETV74920.1"/>
    <property type="molecule type" value="Genomic_DNA"/>
</dbReference>
<feature type="region of interest" description="Disordered" evidence="1">
    <location>
        <begin position="408"/>
        <end position="442"/>
    </location>
</feature>
<dbReference type="OrthoDB" id="122837at2759"/>
<feature type="domain" description="Calponin-homology (CH)" evidence="2">
    <location>
        <begin position="448"/>
        <end position="559"/>
    </location>
</feature>
<dbReference type="PROSITE" id="PS50021">
    <property type="entry name" value="CH"/>
    <property type="match status" value="2"/>
</dbReference>
<dbReference type="CDD" id="cd00014">
    <property type="entry name" value="CH_SF"/>
    <property type="match status" value="1"/>
</dbReference>
<evidence type="ECO:0000313" key="3">
    <source>
        <dbReference type="EMBL" id="ETV74920.1"/>
    </source>
</evidence>
<dbReference type="InterPro" id="IPR001715">
    <property type="entry name" value="CH_dom"/>
</dbReference>
<dbReference type="VEuPathDB" id="FungiDB:H257_10544"/>
<sequence>MATLPPPPLLGHSEKKWLHWLNSLPLATCLLVDSFAVLQNGDVLFEVANALQTLQPPPAKASATAQSAHKIQQVLAVVLPHVPKHSSSHHHVLRDPESVLDILEGQIPAICATLSILKTLWMQKHIRRLQQQYIHGQVDKLHRNVPQTPPPERPPKTRVKTTVAVSYPTPTTRLVPKVFRPPGLAWNTSTLLAPDKVHSSISPATHTSQGQPRPTAIAPSPQIQKNFHVQFMVDPLWLAQSDTPAAHCNAPSFSHMTPPGLLPLPKAYAVCRWIRSLGIALPFDELPGTDHFTAETFLAQSGRAFQDGVILCQIAAILAYRGGPPFVKAKLRPLVDQPGRFVPQGCCIAPQNSAQKRHNVQLALTFLSQLHALPPTLMHMNDPESPQFSVDMWRLLYTVFKATTTTTTRNAKCTSPSTPKPPPTTQQFHPHPSSTNSSSVRPLPCVTHEQTRRVTDWLHSLGYTIPSQPASLLQDPLRNGVLLCHLVNRMANIPKPVPVHTNVTTLQQAKDNVSSALSALRSLEPPIAPAIYTCHSDPILKGQFHLVWGLLYHVMEAFQRVPVQTISPLNKEIHRDFDIQNENDHKLQQVADDKILLVEWLRTQGYLDTLDCTHVHPTFDDIKVHLQSGVLLCHLASRVTQMSKSVKAEPPYLSSHVSKQMALRNIEHALELLRAHPAIPQRFLWCDDKIYAGHTHVLVGLLQDIRRVHKDSHPPPHSIAPLRPLLPSPPGDDDDDDEEEDDLTTGLVTCWHVDTEVHSSHQWRETDIDPSEDLFPHPNDPINPDDVSSRNNHPMTWHNVDEDVVPQPQPFKLTSTLSDLAAWLQALHVDGAPPSLDAATLPEFQDGLVLVSLVEKVEHVRRLDGVCRAPRGKRASCLHNISKVMTILSHNKAMPLTLLRRQIDIFNGNQQVIVALLDQIRHAYGYHHHRSKP</sequence>
<dbReference type="InterPro" id="IPR036872">
    <property type="entry name" value="CH_dom_sf"/>
</dbReference>
<dbReference type="GeneID" id="20812540"/>
<accession>W4G5G0</accession>
<dbReference type="AlphaFoldDB" id="W4G5G0"/>
<feature type="compositionally biased region" description="Acidic residues" evidence="1">
    <location>
        <begin position="731"/>
        <end position="743"/>
    </location>
</feature>
<name>W4G5G0_APHAT</name>
<gene>
    <name evidence="3" type="ORF">H257_10544</name>
</gene>
<evidence type="ECO:0000256" key="1">
    <source>
        <dbReference type="SAM" id="MobiDB-lite"/>
    </source>
</evidence>
<evidence type="ECO:0000259" key="2">
    <source>
        <dbReference type="PROSITE" id="PS50021"/>
    </source>
</evidence>
<protein>
    <recommendedName>
        <fullName evidence="2">Calponin-homology (CH) domain-containing protein</fullName>
    </recommendedName>
</protein>
<proteinExistence type="predicted"/>